<dbReference type="InterPro" id="IPR050341">
    <property type="entry name" value="PP1_catalytic_subunit"/>
</dbReference>
<dbReference type="PANTHER" id="PTHR11668">
    <property type="entry name" value="SERINE/THREONINE PROTEIN PHOSPHATASE"/>
    <property type="match status" value="1"/>
</dbReference>
<dbReference type="PANTHER" id="PTHR11668:SF496">
    <property type="entry name" value="SERINE_THREONINE-PROTEIN PHOSPHATASE"/>
    <property type="match status" value="1"/>
</dbReference>
<sequence>MNESISSRAPFECVCGFTAGTSFAWEKHLALRNTPYSAVKHTRVLRGGQDSAKKSSNFSDSPHGSLNGSHDDGHILGGFPTPKALFRDRSNHSLETPTRTQVSSPKSPILNGLHLDEAASSGDMDRVARLAVEILRLAQQGDSQGVLDLVTDKRKKNDHESRHNSSHHSKSRDIRFSANITAVHHDVHGVTLEQVATGLKNSRNADTMGARDALRLLAITEPLLDASSTSNAPAQFGVDVGVLKRTIISVAQSASRITAGEPRILETRSPVYVLGDVHGNLNDLEFFRKSFWPLGPEVTAGDFLFLGDFVDRGRDSIAVVSYIMSMKVMHPNKWWMIRGNHETREVNGNMEHYMEGSFLSQCIALFGDTDGYAVWEAVNNFFDTLPLAATIDDTIFCVHGGIPRALCRRGSSLDMIRNVECPLRSVQSNEVVYEMLWSDPSLPEQEQNDELDEAGFGVSARGCTCFGEKSIDLFLDIHRFKHVFRGHEAQQSGVGVSKSARLTTIFSTSKDHFSSDVTATCGCVLVDHDTIHPIVRALPSAGLKPTYAGQSVEAQEAQFAHGEVPHRFHGSSSIGSLSLRDVDSSRWSNQGEQKYRRAWEPNSISSSPNRYPLRAGSP</sequence>
<dbReference type="InterPro" id="IPR006186">
    <property type="entry name" value="Ser/Thr-sp_prot-phosphatase"/>
</dbReference>
<feature type="region of interest" description="Disordered" evidence="2">
    <location>
        <begin position="582"/>
        <end position="618"/>
    </location>
</feature>
<evidence type="ECO:0000313" key="4">
    <source>
        <dbReference type="EMBL" id="CAD8470760.1"/>
    </source>
</evidence>
<feature type="domain" description="Serine/threonine specific protein phosphatases" evidence="3">
    <location>
        <begin position="337"/>
        <end position="342"/>
    </location>
</feature>
<feature type="region of interest" description="Disordered" evidence="2">
    <location>
        <begin position="46"/>
        <end position="82"/>
    </location>
</feature>
<comment type="similarity">
    <text evidence="1">Belongs to the PPP phosphatase family.</text>
</comment>
<evidence type="ECO:0000256" key="2">
    <source>
        <dbReference type="SAM" id="MobiDB-lite"/>
    </source>
</evidence>
<comment type="catalytic activity">
    <reaction evidence="1">
        <text>O-phospho-L-threonyl-[protein] + H2O = L-threonyl-[protein] + phosphate</text>
        <dbReference type="Rhea" id="RHEA:47004"/>
        <dbReference type="Rhea" id="RHEA-COMP:11060"/>
        <dbReference type="Rhea" id="RHEA-COMP:11605"/>
        <dbReference type="ChEBI" id="CHEBI:15377"/>
        <dbReference type="ChEBI" id="CHEBI:30013"/>
        <dbReference type="ChEBI" id="CHEBI:43474"/>
        <dbReference type="ChEBI" id="CHEBI:61977"/>
        <dbReference type="EC" id="3.1.3.16"/>
    </reaction>
</comment>
<name>A0A7S0E3Q1_9CRYP</name>
<dbReference type="PRINTS" id="PR00114">
    <property type="entry name" value="STPHPHTASE"/>
</dbReference>
<dbReference type="EMBL" id="HBEO01004477">
    <property type="protein sequence ID" value="CAD8470760.1"/>
    <property type="molecule type" value="Transcribed_RNA"/>
</dbReference>
<gene>
    <name evidence="4" type="ORF">HPHI1048_LOCUS3194</name>
</gene>
<dbReference type="SUPFAM" id="SSF56300">
    <property type="entry name" value="Metallo-dependent phosphatases"/>
    <property type="match status" value="1"/>
</dbReference>
<evidence type="ECO:0000259" key="3">
    <source>
        <dbReference type="PROSITE" id="PS00125"/>
    </source>
</evidence>
<dbReference type="AlphaFoldDB" id="A0A7S0E3Q1"/>
<dbReference type="Pfam" id="PF00149">
    <property type="entry name" value="Metallophos"/>
    <property type="match status" value="1"/>
</dbReference>
<dbReference type="InterPro" id="IPR004843">
    <property type="entry name" value="Calcineurin-like_PHP"/>
</dbReference>
<dbReference type="GO" id="GO:0004722">
    <property type="term" value="F:protein serine/threonine phosphatase activity"/>
    <property type="evidence" value="ECO:0007669"/>
    <property type="project" value="UniProtKB-EC"/>
</dbReference>
<dbReference type="GO" id="GO:0005634">
    <property type="term" value="C:nucleus"/>
    <property type="evidence" value="ECO:0007669"/>
    <property type="project" value="TreeGrafter"/>
</dbReference>
<dbReference type="CDD" id="cd00144">
    <property type="entry name" value="MPP_PPP_family"/>
    <property type="match status" value="1"/>
</dbReference>
<reference evidence="4" key="1">
    <citation type="submission" date="2021-01" db="EMBL/GenBank/DDBJ databases">
        <authorList>
            <person name="Corre E."/>
            <person name="Pelletier E."/>
            <person name="Niang G."/>
            <person name="Scheremetjew M."/>
            <person name="Finn R."/>
            <person name="Kale V."/>
            <person name="Holt S."/>
            <person name="Cochrane G."/>
            <person name="Meng A."/>
            <person name="Brown T."/>
            <person name="Cohen L."/>
        </authorList>
    </citation>
    <scope>NUCLEOTIDE SEQUENCE</scope>
    <source>
        <strain evidence="4">CCMP325</strain>
    </source>
</reference>
<dbReference type="EC" id="3.1.3.16" evidence="1"/>
<dbReference type="SMART" id="SM00156">
    <property type="entry name" value="PP2Ac"/>
    <property type="match status" value="1"/>
</dbReference>
<proteinExistence type="inferred from homology"/>
<dbReference type="InterPro" id="IPR029052">
    <property type="entry name" value="Metallo-depent_PP-like"/>
</dbReference>
<dbReference type="PROSITE" id="PS00125">
    <property type="entry name" value="SER_THR_PHOSPHATASE"/>
    <property type="match status" value="1"/>
</dbReference>
<organism evidence="4">
    <name type="scientific">Hanusia phi</name>
    <dbReference type="NCBI Taxonomy" id="3032"/>
    <lineage>
        <taxon>Eukaryota</taxon>
        <taxon>Cryptophyceae</taxon>
        <taxon>Pyrenomonadales</taxon>
        <taxon>Geminigeraceae</taxon>
        <taxon>Hanusia</taxon>
    </lineage>
</organism>
<protein>
    <recommendedName>
        <fullName evidence="1">Serine/threonine-protein phosphatase</fullName>
        <ecNumber evidence="1">3.1.3.16</ecNumber>
    </recommendedName>
</protein>
<dbReference type="Gene3D" id="3.60.21.10">
    <property type="match status" value="1"/>
</dbReference>
<feature type="compositionally biased region" description="Polar residues" evidence="2">
    <location>
        <begin position="54"/>
        <end position="68"/>
    </location>
</feature>
<evidence type="ECO:0000256" key="1">
    <source>
        <dbReference type="RuleBase" id="RU004273"/>
    </source>
</evidence>
<accession>A0A7S0E3Q1</accession>
<keyword evidence="1" id="KW-0378">Hydrolase</keyword>
<dbReference type="GO" id="GO:0005737">
    <property type="term" value="C:cytoplasm"/>
    <property type="evidence" value="ECO:0007669"/>
    <property type="project" value="TreeGrafter"/>
</dbReference>